<gene>
    <name evidence="11" type="primary">nad4L</name>
</gene>
<keyword evidence="4 10" id="KW-0812">Transmembrane</keyword>
<evidence type="ECO:0000256" key="10">
    <source>
        <dbReference type="SAM" id="Phobius"/>
    </source>
</evidence>
<evidence type="ECO:0000256" key="7">
    <source>
        <dbReference type="ARBA" id="ARBA00023027"/>
    </source>
</evidence>
<evidence type="ECO:0000256" key="4">
    <source>
        <dbReference type="ARBA" id="ARBA00022692"/>
    </source>
</evidence>
<feature type="transmembrane region" description="Helical" evidence="10">
    <location>
        <begin position="60"/>
        <end position="85"/>
    </location>
</feature>
<dbReference type="Gene3D" id="1.10.287.3510">
    <property type="match status" value="1"/>
</dbReference>
<sequence>MSVELYYGAGVVGIMIVLSSYVSLFVERGHLLMVLLILEVTMLGIFSFLCLGLDFFNGEVYLCLVLISFAACEAAVGLALLVSLIRSHGNDFVSVLSIYEC</sequence>
<evidence type="ECO:0000313" key="11">
    <source>
        <dbReference type="EMBL" id="AKT74021.1"/>
    </source>
</evidence>
<dbReference type="GO" id="GO:0016020">
    <property type="term" value="C:membrane"/>
    <property type="evidence" value="ECO:0007669"/>
    <property type="project" value="UniProtKB-SubCell"/>
</dbReference>
<geneLocation type="mitochondrion" evidence="11"/>
<feature type="transmembrane region" description="Helical" evidence="10">
    <location>
        <begin position="5"/>
        <end position="26"/>
    </location>
</feature>
<evidence type="ECO:0000256" key="6">
    <source>
        <dbReference type="ARBA" id="ARBA00022989"/>
    </source>
</evidence>
<organism evidence="11">
    <name type="scientific">Micrura bella</name>
    <dbReference type="NCBI Taxonomy" id="1692167"/>
    <lineage>
        <taxon>Eukaryota</taxon>
        <taxon>Metazoa</taxon>
        <taxon>Spiralia</taxon>
        <taxon>Lophotrochozoa</taxon>
        <taxon>Nemertea</taxon>
        <taxon>Pilidiophora</taxon>
        <taxon>Heteronemertea</taxon>
        <taxon>Lineidae</taxon>
        <taxon>Micrura</taxon>
    </lineage>
</organism>
<evidence type="ECO:0000256" key="3">
    <source>
        <dbReference type="ARBA" id="ARBA00016612"/>
    </source>
</evidence>
<evidence type="ECO:0000256" key="1">
    <source>
        <dbReference type="ARBA" id="ARBA00004141"/>
    </source>
</evidence>
<keyword evidence="11" id="KW-0496">Mitochondrion</keyword>
<keyword evidence="5" id="KW-1278">Translocase</keyword>
<dbReference type="EMBL" id="KR703629">
    <property type="protein sequence ID" value="AKT74021.1"/>
    <property type="molecule type" value="Genomic_DNA"/>
</dbReference>
<comment type="subcellular location">
    <subcellularLocation>
        <location evidence="1">Membrane</location>
        <topology evidence="1">Multi-pass membrane protein</topology>
    </subcellularLocation>
</comment>
<dbReference type="AlphaFoldDB" id="A0A0U2EZN2"/>
<dbReference type="Pfam" id="PF00420">
    <property type="entry name" value="Oxidored_q2"/>
    <property type="match status" value="1"/>
</dbReference>
<proteinExistence type="inferred from homology"/>
<keyword evidence="8 10" id="KW-0472">Membrane</keyword>
<evidence type="ECO:0000256" key="9">
    <source>
        <dbReference type="ARBA" id="ARBA00031586"/>
    </source>
</evidence>
<comment type="similarity">
    <text evidence="2">Belongs to the complex I subunit 4L family.</text>
</comment>
<feature type="transmembrane region" description="Helical" evidence="10">
    <location>
        <begin position="32"/>
        <end position="53"/>
    </location>
</feature>
<reference evidence="11" key="1">
    <citation type="journal article" date="2015" name="Mitochondrial DNA">
        <title>Mitochondrial genome of Micrura bella (Nemertea: Heteronemertea), the largest mitochondrial genome known to phylum Nemertea.</title>
        <authorList>
            <person name="Shen C."/>
            <person name="Shi-Chun S."/>
        </authorList>
    </citation>
    <scope>NUCLEOTIDE SEQUENCE</scope>
</reference>
<name>A0A0U2EZN2_9BILA</name>
<evidence type="ECO:0000256" key="2">
    <source>
        <dbReference type="ARBA" id="ARBA00010519"/>
    </source>
</evidence>
<evidence type="ECO:0000256" key="8">
    <source>
        <dbReference type="ARBA" id="ARBA00023136"/>
    </source>
</evidence>
<protein>
    <recommendedName>
        <fullName evidence="3">NADH-ubiquinone oxidoreductase chain 4L</fullName>
    </recommendedName>
    <alternativeName>
        <fullName evidence="9">NADH dehydrogenase subunit 4L</fullName>
    </alternativeName>
</protein>
<accession>A0A0U2EZN2</accession>
<keyword evidence="7" id="KW-0520">NAD</keyword>
<evidence type="ECO:0000256" key="5">
    <source>
        <dbReference type="ARBA" id="ARBA00022967"/>
    </source>
</evidence>
<keyword evidence="6 10" id="KW-1133">Transmembrane helix</keyword>
<dbReference type="InterPro" id="IPR039428">
    <property type="entry name" value="NUOK/Mnh_C1-like"/>
</dbReference>